<dbReference type="Gene3D" id="3.40.50.300">
    <property type="entry name" value="P-loop containing nucleotide triphosphate hydrolases"/>
    <property type="match status" value="1"/>
</dbReference>
<dbReference type="InterPro" id="IPR030381">
    <property type="entry name" value="G_DYNAMIN_dom"/>
</dbReference>
<evidence type="ECO:0000313" key="6">
    <source>
        <dbReference type="EMBL" id="KAK3954542.1"/>
    </source>
</evidence>
<feature type="region of interest" description="Disordered" evidence="3">
    <location>
        <begin position="352"/>
        <end position="376"/>
    </location>
</feature>
<reference evidence="6" key="1">
    <citation type="journal article" date="2023" name="Mol. Phylogenet. Evol.">
        <title>Genome-scale phylogeny and comparative genomics of the fungal order Sordariales.</title>
        <authorList>
            <person name="Hensen N."/>
            <person name="Bonometti L."/>
            <person name="Westerberg I."/>
            <person name="Brannstrom I.O."/>
            <person name="Guillou S."/>
            <person name="Cros-Aarteil S."/>
            <person name="Calhoun S."/>
            <person name="Haridas S."/>
            <person name="Kuo A."/>
            <person name="Mondo S."/>
            <person name="Pangilinan J."/>
            <person name="Riley R."/>
            <person name="LaButti K."/>
            <person name="Andreopoulos B."/>
            <person name="Lipzen A."/>
            <person name="Chen C."/>
            <person name="Yan M."/>
            <person name="Daum C."/>
            <person name="Ng V."/>
            <person name="Clum A."/>
            <person name="Steindorff A."/>
            <person name="Ohm R.A."/>
            <person name="Martin F."/>
            <person name="Silar P."/>
            <person name="Natvig D.O."/>
            <person name="Lalanne C."/>
            <person name="Gautier V."/>
            <person name="Ament-Velasquez S.L."/>
            <person name="Kruys A."/>
            <person name="Hutchinson M.I."/>
            <person name="Powell A.J."/>
            <person name="Barry K."/>
            <person name="Miller A.N."/>
            <person name="Grigoriev I.V."/>
            <person name="Debuchy R."/>
            <person name="Gladieux P."/>
            <person name="Hiltunen Thoren M."/>
            <person name="Johannesson H."/>
        </authorList>
    </citation>
    <scope>NUCLEOTIDE SEQUENCE</scope>
    <source>
        <strain evidence="6">CBS 626.80</strain>
    </source>
</reference>
<name>A0AAN6SHH8_9PEZI</name>
<organism evidence="6 7">
    <name type="scientific">Pseudoneurospora amorphoporcata</name>
    <dbReference type="NCBI Taxonomy" id="241081"/>
    <lineage>
        <taxon>Eukaryota</taxon>
        <taxon>Fungi</taxon>
        <taxon>Dikarya</taxon>
        <taxon>Ascomycota</taxon>
        <taxon>Pezizomycotina</taxon>
        <taxon>Sordariomycetes</taxon>
        <taxon>Sordariomycetidae</taxon>
        <taxon>Sordariales</taxon>
        <taxon>Sordariaceae</taxon>
        <taxon>Pseudoneurospora</taxon>
    </lineage>
</organism>
<keyword evidence="6" id="KW-0378">Hydrolase</keyword>
<dbReference type="GO" id="GO:0005525">
    <property type="term" value="F:GTP binding"/>
    <property type="evidence" value="ECO:0007669"/>
    <property type="project" value="InterPro"/>
</dbReference>
<dbReference type="SUPFAM" id="SSF52540">
    <property type="entry name" value="P-loop containing nucleoside triphosphate hydrolases"/>
    <property type="match status" value="1"/>
</dbReference>
<dbReference type="GO" id="GO:0048312">
    <property type="term" value="P:intracellular distribution of mitochondria"/>
    <property type="evidence" value="ECO:0007669"/>
    <property type="project" value="TreeGrafter"/>
</dbReference>
<dbReference type="PANTHER" id="PTHR11566:SF215">
    <property type="entry name" value="DYNAMIN GTPASE"/>
    <property type="match status" value="1"/>
</dbReference>
<dbReference type="InterPro" id="IPR000375">
    <property type="entry name" value="Dynamin_stalk"/>
</dbReference>
<evidence type="ECO:0000259" key="4">
    <source>
        <dbReference type="PROSITE" id="PS51388"/>
    </source>
</evidence>
<accession>A0AAN6SHH8</accession>
<dbReference type="AlphaFoldDB" id="A0AAN6SHH8"/>
<protein>
    <submittedName>
        <fullName evidence="6">P-loop containing nucleoside triphosphate hydrolase protein</fullName>
    </submittedName>
</protein>
<sequence length="752" mass="85381">MTRSRSLRKTTTLTSATMGSEVKPPASGTLTSPDRLRKIDQLREKNIDVILPLPTLVAVGDQSSGKSSLLESVTGIPFPRGQELCTRYATQITHRRDPEVQIIITIIPAPQSTEAEKASLRSYRKELSSTNELRDQFVKILDEVNVYMKIKTDKNPEGEKTFSRDILKIEKCGPTEDYLTVIDVPGIFRLTSKGQTTESDRHLVRDMVTGFIKDKRTIILAVLPANVDVMTQEILALAEQYDPDGERTLGVLTKPDLVIERSAKEAVCNLVAGRKKALNLGYYLVKNRGGDDDDDSDDDSGLRRKERDLFQQSPWCNLPQERVGVAALRERLQDLLGEITDKAYPELRSEARKKLAEARDQRDALGPPRQTEREQQQYLAQIAAKFQQIVRAALEANYSTHSVFDEHSRRLITRVMGIVDTFNDRMRRKGHTYSFVKMETEDSDDDSASDADDGEDDDPFSEAEQEAAQRNESYFKMARRLFPELESIINMLEQPEFAVKHDNSNWIRNMYLESRGIELGTFSPIVLASAFRDQTTKWGPMTEYYVSTIIMGIHHFILSVLKGICADGKLYEAIKSIIMDDLLARYANGLNHAKFLVQVERETKPYTVNHYFSSNLQKSRGDRVSEALKGKRIWDGHCHSGGAYVVKFDHVKSAITNKSNTEHAQDDIHDILKSYYKVSRKRFVDNVWLYAVDHHLLSGPNSPLTLFSEQWVLGLDEDSLNAIAGESRSTRDKRKELTKKIVDLEEALRILK</sequence>
<dbReference type="GO" id="GO:0000266">
    <property type="term" value="P:mitochondrial fission"/>
    <property type="evidence" value="ECO:0007669"/>
    <property type="project" value="TreeGrafter"/>
</dbReference>
<dbReference type="FunFam" id="3.40.50.300:FF:001425">
    <property type="entry name" value="Dynamin GTPase, putative"/>
    <property type="match status" value="1"/>
</dbReference>
<dbReference type="GO" id="GO:0003924">
    <property type="term" value="F:GTPase activity"/>
    <property type="evidence" value="ECO:0007669"/>
    <property type="project" value="InterPro"/>
</dbReference>
<keyword evidence="7" id="KW-1185">Reference proteome</keyword>
<reference evidence="6" key="2">
    <citation type="submission" date="2023-06" db="EMBL/GenBank/DDBJ databases">
        <authorList>
            <consortium name="Lawrence Berkeley National Laboratory"/>
            <person name="Mondo S.J."/>
            <person name="Hensen N."/>
            <person name="Bonometti L."/>
            <person name="Westerberg I."/>
            <person name="Brannstrom I.O."/>
            <person name="Guillou S."/>
            <person name="Cros-Aarteil S."/>
            <person name="Calhoun S."/>
            <person name="Haridas S."/>
            <person name="Kuo A."/>
            <person name="Pangilinan J."/>
            <person name="Riley R."/>
            <person name="Labutti K."/>
            <person name="Andreopoulos B."/>
            <person name="Lipzen A."/>
            <person name="Chen C."/>
            <person name="Yanf M."/>
            <person name="Daum C."/>
            <person name="Ng V."/>
            <person name="Clum A."/>
            <person name="Steindorff A."/>
            <person name="Ohm R."/>
            <person name="Martin F."/>
            <person name="Silar P."/>
            <person name="Natvig D."/>
            <person name="Lalanne C."/>
            <person name="Gautier V."/>
            <person name="Ament-Velasquez S.L."/>
            <person name="Kruys A."/>
            <person name="Hutchinson M.I."/>
            <person name="Powell A.J."/>
            <person name="Barry K."/>
            <person name="Miller A.N."/>
            <person name="Grigoriev I.V."/>
            <person name="Debuchy R."/>
            <person name="Gladieux P."/>
            <person name="Thoren M.H."/>
            <person name="Johannesson H."/>
        </authorList>
    </citation>
    <scope>NUCLEOTIDE SEQUENCE</scope>
    <source>
        <strain evidence="6">CBS 626.80</strain>
    </source>
</reference>
<dbReference type="InterPro" id="IPR027417">
    <property type="entry name" value="P-loop_NTPase"/>
</dbReference>
<dbReference type="InterPro" id="IPR020850">
    <property type="entry name" value="GED_dom"/>
</dbReference>
<feature type="domain" description="GED" evidence="4">
    <location>
        <begin position="665"/>
        <end position="752"/>
    </location>
</feature>
<evidence type="ECO:0000313" key="7">
    <source>
        <dbReference type="Proteomes" id="UP001303222"/>
    </source>
</evidence>
<dbReference type="GO" id="GO:0006897">
    <property type="term" value="P:endocytosis"/>
    <property type="evidence" value="ECO:0007669"/>
    <property type="project" value="TreeGrafter"/>
</dbReference>
<dbReference type="GO" id="GO:0008017">
    <property type="term" value="F:microtubule binding"/>
    <property type="evidence" value="ECO:0007669"/>
    <property type="project" value="TreeGrafter"/>
</dbReference>
<evidence type="ECO:0000256" key="1">
    <source>
        <dbReference type="ARBA" id="ARBA00022741"/>
    </source>
</evidence>
<dbReference type="Gene3D" id="1.20.120.1240">
    <property type="entry name" value="Dynamin, middle domain"/>
    <property type="match status" value="1"/>
</dbReference>
<dbReference type="GO" id="GO:0016020">
    <property type="term" value="C:membrane"/>
    <property type="evidence" value="ECO:0007669"/>
    <property type="project" value="TreeGrafter"/>
</dbReference>
<feature type="region of interest" description="Disordered" evidence="3">
    <location>
        <begin position="1"/>
        <end position="33"/>
    </location>
</feature>
<feature type="compositionally biased region" description="Basic and acidic residues" evidence="3">
    <location>
        <begin position="352"/>
        <end position="363"/>
    </location>
</feature>
<proteinExistence type="predicted"/>
<dbReference type="InterPro" id="IPR045063">
    <property type="entry name" value="Dynamin_N"/>
</dbReference>
<feature type="region of interest" description="Disordered" evidence="3">
    <location>
        <begin position="435"/>
        <end position="466"/>
    </location>
</feature>
<dbReference type="GO" id="GO:0005739">
    <property type="term" value="C:mitochondrion"/>
    <property type="evidence" value="ECO:0007669"/>
    <property type="project" value="TreeGrafter"/>
</dbReference>
<gene>
    <name evidence="6" type="ORF">QBC32DRAFT_335916</name>
</gene>
<dbReference type="InterPro" id="IPR022812">
    <property type="entry name" value="Dynamin"/>
</dbReference>
<evidence type="ECO:0000256" key="3">
    <source>
        <dbReference type="SAM" id="MobiDB-lite"/>
    </source>
</evidence>
<dbReference type="Proteomes" id="UP001303222">
    <property type="component" value="Unassembled WGS sequence"/>
</dbReference>
<dbReference type="InterPro" id="IPR001401">
    <property type="entry name" value="Dynamin_GTPase"/>
</dbReference>
<comment type="caution">
    <text evidence="6">The sequence shown here is derived from an EMBL/GenBank/DDBJ whole genome shotgun (WGS) entry which is preliminary data.</text>
</comment>
<dbReference type="CDD" id="cd08771">
    <property type="entry name" value="DLP_1"/>
    <property type="match status" value="1"/>
</dbReference>
<dbReference type="SMART" id="SM00053">
    <property type="entry name" value="DYNc"/>
    <property type="match status" value="1"/>
</dbReference>
<dbReference type="PRINTS" id="PR00195">
    <property type="entry name" value="DYNAMIN"/>
</dbReference>
<dbReference type="GO" id="GO:0005874">
    <property type="term" value="C:microtubule"/>
    <property type="evidence" value="ECO:0007669"/>
    <property type="project" value="TreeGrafter"/>
</dbReference>
<dbReference type="PROSITE" id="PS51388">
    <property type="entry name" value="GED"/>
    <property type="match status" value="1"/>
</dbReference>
<dbReference type="GO" id="GO:0016559">
    <property type="term" value="P:peroxisome fission"/>
    <property type="evidence" value="ECO:0007669"/>
    <property type="project" value="TreeGrafter"/>
</dbReference>
<dbReference type="Pfam" id="PF00350">
    <property type="entry name" value="Dynamin_N"/>
    <property type="match status" value="1"/>
</dbReference>
<dbReference type="Pfam" id="PF01031">
    <property type="entry name" value="Dynamin_M"/>
    <property type="match status" value="1"/>
</dbReference>
<evidence type="ECO:0000259" key="5">
    <source>
        <dbReference type="PROSITE" id="PS51718"/>
    </source>
</evidence>
<dbReference type="PROSITE" id="PS51718">
    <property type="entry name" value="G_DYNAMIN_2"/>
    <property type="match status" value="1"/>
</dbReference>
<evidence type="ECO:0000256" key="2">
    <source>
        <dbReference type="ARBA" id="ARBA00023134"/>
    </source>
</evidence>
<feature type="domain" description="Dynamin-type G" evidence="5">
    <location>
        <begin position="50"/>
        <end position="345"/>
    </location>
</feature>
<keyword evidence="2" id="KW-0342">GTP-binding</keyword>
<dbReference type="EMBL" id="MU859088">
    <property type="protein sequence ID" value="KAK3954542.1"/>
    <property type="molecule type" value="Genomic_DNA"/>
</dbReference>
<keyword evidence="1" id="KW-0547">Nucleotide-binding</keyword>
<dbReference type="PANTHER" id="PTHR11566">
    <property type="entry name" value="DYNAMIN"/>
    <property type="match status" value="1"/>
</dbReference>
<feature type="compositionally biased region" description="Acidic residues" evidence="3">
    <location>
        <begin position="441"/>
        <end position="465"/>
    </location>
</feature>